<dbReference type="Gene3D" id="3.40.50.300">
    <property type="entry name" value="P-loop containing nucleotide triphosphate hydrolases"/>
    <property type="match status" value="1"/>
</dbReference>
<dbReference type="SUPFAM" id="SSF52540">
    <property type="entry name" value="P-loop containing nucleoside triphosphate hydrolases"/>
    <property type="match status" value="1"/>
</dbReference>
<dbReference type="PROSITE" id="PS00211">
    <property type="entry name" value="ABC_TRANSPORTER_1"/>
    <property type="match status" value="1"/>
</dbReference>
<keyword evidence="7" id="KW-1185">Reference proteome</keyword>
<dbReference type="GO" id="GO:0005524">
    <property type="term" value="F:ATP binding"/>
    <property type="evidence" value="ECO:0007669"/>
    <property type="project" value="UniProtKB-KW"/>
</dbReference>
<keyword evidence="2" id="KW-0813">Transport</keyword>
<evidence type="ECO:0000313" key="6">
    <source>
        <dbReference type="EMBL" id="MDQ0474208.1"/>
    </source>
</evidence>
<sequence>MPNSAKSRMIELVHVSRSFRRADGQVVKAVDDISLLVGEGEFVCLVGPSGCGKSTLLQMVAGLLDPSHGQIAVAGKEISGPGRERGMVFQKDSVFPWMRVIDNVEYGLRCRGIPAARRRDIARLYLERVGLAHVERAWPRELSGGMLKRVAIATVFANGGSVLLLDEPFGALDYVTRHQLQSVLLDLWDEGGAAARRTVLFVTHDVDEALALADRILVFHSGRQVDDLSVTTERPRTTDSLLLPEMVGIKHALLAHLGLERRPAPMQAVAGGKAGS</sequence>
<dbReference type="InterPro" id="IPR017871">
    <property type="entry name" value="ABC_transporter-like_CS"/>
</dbReference>
<evidence type="ECO:0000313" key="7">
    <source>
        <dbReference type="Proteomes" id="UP001242480"/>
    </source>
</evidence>
<organism evidence="6 7">
    <name type="scientific">Labrys wisconsinensis</name>
    <dbReference type="NCBI Taxonomy" id="425677"/>
    <lineage>
        <taxon>Bacteria</taxon>
        <taxon>Pseudomonadati</taxon>
        <taxon>Pseudomonadota</taxon>
        <taxon>Alphaproteobacteria</taxon>
        <taxon>Hyphomicrobiales</taxon>
        <taxon>Xanthobacteraceae</taxon>
        <taxon>Labrys</taxon>
    </lineage>
</organism>
<dbReference type="PANTHER" id="PTHR42788:SF13">
    <property type="entry name" value="ALIPHATIC SULFONATES IMPORT ATP-BINDING PROTEIN SSUB"/>
    <property type="match status" value="1"/>
</dbReference>
<dbReference type="CDD" id="cd03293">
    <property type="entry name" value="ABC_NrtD_SsuB_transporters"/>
    <property type="match status" value="1"/>
</dbReference>
<comment type="caution">
    <text evidence="6">The sequence shown here is derived from an EMBL/GenBank/DDBJ whole genome shotgun (WGS) entry which is preliminary data.</text>
</comment>
<comment type="similarity">
    <text evidence="1">Belongs to the ABC transporter superfamily.</text>
</comment>
<dbReference type="RefSeq" id="WP_307283441.1">
    <property type="nucleotide sequence ID" value="NZ_JAUSVX010000021.1"/>
</dbReference>
<evidence type="ECO:0000256" key="2">
    <source>
        <dbReference type="ARBA" id="ARBA00022448"/>
    </source>
</evidence>
<dbReference type="InterPro" id="IPR027417">
    <property type="entry name" value="P-loop_NTPase"/>
</dbReference>
<evidence type="ECO:0000256" key="4">
    <source>
        <dbReference type="ARBA" id="ARBA00022840"/>
    </source>
</evidence>
<dbReference type="Proteomes" id="UP001242480">
    <property type="component" value="Unassembled WGS sequence"/>
</dbReference>
<feature type="domain" description="ABC transporter" evidence="5">
    <location>
        <begin position="10"/>
        <end position="246"/>
    </location>
</feature>
<dbReference type="InterPro" id="IPR050166">
    <property type="entry name" value="ABC_transporter_ATP-bind"/>
</dbReference>
<name>A0ABU0JLG6_9HYPH</name>
<evidence type="ECO:0000256" key="1">
    <source>
        <dbReference type="ARBA" id="ARBA00005417"/>
    </source>
</evidence>
<gene>
    <name evidence="6" type="ORF">QO011_007248</name>
</gene>
<evidence type="ECO:0000259" key="5">
    <source>
        <dbReference type="PROSITE" id="PS50893"/>
    </source>
</evidence>
<keyword evidence="4 6" id="KW-0067">ATP-binding</keyword>
<dbReference type="EMBL" id="JAUSVX010000021">
    <property type="protein sequence ID" value="MDQ0474208.1"/>
    <property type="molecule type" value="Genomic_DNA"/>
</dbReference>
<keyword evidence="3" id="KW-0547">Nucleotide-binding</keyword>
<accession>A0ABU0JLG6</accession>
<evidence type="ECO:0000256" key="3">
    <source>
        <dbReference type="ARBA" id="ARBA00022741"/>
    </source>
</evidence>
<dbReference type="PROSITE" id="PS50893">
    <property type="entry name" value="ABC_TRANSPORTER_2"/>
    <property type="match status" value="1"/>
</dbReference>
<dbReference type="InterPro" id="IPR003593">
    <property type="entry name" value="AAA+_ATPase"/>
</dbReference>
<protein>
    <submittedName>
        <fullName evidence="6">NitT/TauT family transport system ATP-binding protein</fullName>
    </submittedName>
</protein>
<dbReference type="Pfam" id="PF00005">
    <property type="entry name" value="ABC_tran"/>
    <property type="match status" value="1"/>
</dbReference>
<proteinExistence type="inferred from homology"/>
<dbReference type="InterPro" id="IPR003439">
    <property type="entry name" value="ABC_transporter-like_ATP-bd"/>
</dbReference>
<dbReference type="PANTHER" id="PTHR42788">
    <property type="entry name" value="TAURINE IMPORT ATP-BINDING PROTEIN-RELATED"/>
    <property type="match status" value="1"/>
</dbReference>
<dbReference type="SMART" id="SM00382">
    <property type="entry name" value="AAA"/>
    <property type="match status" value="1"/>
</dbReference>
<reference evidence="6 7" key="1">
    <citation type="submission" date="2023-07" db="EMBL/GenBank/DDBJ databases">
        <title>Genomic Encyclopedia of Type Strains, Phase IV (KMG-IV): sequencing the most valuable type-strain genomes for metagenomic binning, comparative biology and taxonomic classification.</title>
        <authorList>
            <person name="Goeker M."/>
        </authorList>
    </citation>
    <scope>NUCLEOTIDE SEQUENCE [LARGE SCALE GENOMIC DNA]</scope>
    <source>
        <strain evidence="6 7">DSM 19619</strain>
    </source>
</reference>